<dbReference type="Pfam" id="PF00654">
    <property type="entry name" value="Voltage_CLC"/>
    <property type="match status" value="1"/>
</dbReference>
<keyword evidence="8 15" id="KW-0406">Ion transport</keyword>
<feature type="compositionally biased region" description="Basic and acidic residues" evidence="16">
    <location>
        <begin position="1"/>
        <end position="10"/>
    </location>
</feature>
<feature type="compositionally biased region" description="Basic and acidic residues" evidence="16">
    <location>
        <begin position="101"/>
        <end position="113"/>
    </location>
</feature>
<dbReference type="FunFam" id="1.10.3080.10:FF:000008">
    <property type="entry name" value="Chloride channel protein"/>
    <property type="match status" value="1"/>
</dbReference>
<keyword evidence="13" id="KW-0407">Ion channel</keyword>
<evidence type="ECO:0000256" key="2">
    <source>
        <dbReference type="ARBA" id="ARBA00009476"/>
    </source>
</evidence>
<dbReference type="PANTHER" id="PTHR43427:SF3">
    <property type="entry name" value="CHLORIDE CHANNEL PROTEIN CLC-F"/>
    <property type="match status" value="1"/>
</dbReference>
<accession>A0A176VS11</accession>
<keyword evidence="7 15" id="KW-1133">Transmembrane helix</keyword>
<evidence type="ECO:0000256" key="12">
    <source>
        <dbReference type="ARBA" id="ARBA00023214"/>
    </source>
</evidence>
<dbReference type="SUPFAM" id="SSF54631">
    <property type="entry name" value="CBS-domain pair"/>
    <property type="match status" value="1"/>
</dbReference>
<dbReference type="SUPFAM" id="SSF81340">
    <property type="entry name" value="Clc chloride channel"/>
    <property type="match status" value="1"/>
</dbReference>
<dbReference type="CDD" id="cd00400">
    <property type="entry name" value="Voltage_gated_ClC"/>
    <property type="match status" value="1"/>
</dbReference>
<keyword evidence="9 14" id="KW-0129">CBS domain</keyword>
<feature type="region of interest" description="Disordered" evidence="16">
    <location>
        <begin position="62"/>
        <end position="193"/>
    </location>
</feature>
<comment type="similarity">
    <text evidence="2 15">Belongs to the chloride channel (TC 2.A.49) family.</text>
</comment>
<keyword evidence="12 15" id="KW-0868">Chloride</keyword>
<evidence type="ECO:0000256" key="13">
    <source>
        <dbReference type="ARBA" id="ARBA00023303"/>
    </source>
</evidence>
<evidence type="ECO:0000256" key="10">
    <source>
        <dbReference type="ARBA" id="ARBA00023136"/>
    </source>
</evidence>
<dbReference type="InterPro" id="IPR050368">
    <property type="entry name" value="ClC-type_chloride_channel"/>
</dbReference>
<reference evidence="21" key="3">
    <citation type="journal article" date="2020" name="Curr. Biol.">
        <title>Chromatin organization in early land plants reveals an ancestral association between H3K27me3, transposons, and constitutive heterochromatin.</title>
        <authorList>
            <person name="Montgomery S.A."/>
            <person name="Tanizawa Y."/>
            <person name="Galik B."/>
            <person name="Wang N."/>
            <person name="Ito T."/>
            <person name="Mochizuki T."/>
            <person name="Akimcheva S."/>
            <person name="Bowman J.L."/>
            <person name="Cognat V."/>
            <person name="Marechal-Drouard L."/>
            <person name="Ekker H."/>
            <person name="Hong S.F."/>
            <person name="Kohchi T."/>
            <person name="Lin S.S."/>
            <person name="Liu L.D."/>
            <person name="Nakamura Y."/>
            <person name="Valeeva L.R."/>
            <person name="Shakirov E.V."/>
            <person name="Shippen D.E."/>
            <person name="Wei W.L."/>
            <person name="Yagura M."/>
            <person name="Yamaoka S."/>
            <person name="Yamato K.T."/>
            <person name="Liu C."/>
            <person name="Berger F."/>
        </authorList>
    </citation>
    <scope>NUCLEOTIDE SEQUENCE [LARGE SCALE GENOMIC DNA]</scope>
    <source>
        <strain evidence="21">Tak-1</strain>
    </source>
</reference>
<feature type="transmembrane region" description="Helical" evidence="15">
    <location>
        <begin position="314"/>
        <end position="339"/>
    </location>
</feature>
<name>A0A176VS11_MARPO</name>
<evidence type="ECO:0000313" key="18">
    <source>
        <dbReference type="EMBL" id="BBM98542.1"/>
    </source>
</evidence>
<proteinExistence type="inferred from homology"/>
<keyword evidence="11" id="KW-0869">Chloride channel</keyword>
<dbReference type="InterPro" id="IPR046342">
    <property type="entry name" value="CBS_dom_sf"/>
</dbReference>
<dbReference type="EMBL" id="AP019866">
    <property type="protein sequence ID" value="BBM98542.1"/>
    <property type="molecule type" value="Genomic_DNA"/>
</dbReference>
<evidence type="ECO:0000256" key="14">
    <source>
        <dbReference type="PROSITE-ProRule" id="PRU00703"/>
    </source>
</evidence>
<evidence type="ECO:0000256" key="1">
    <source>
        <dbReference type="ARBA" id="ARBA00004141"/>
    </source>
</evidence>
<evidence type="ECO:0000256" key="5">
    <source>
        <dbReference type="ARBA" id="ARBA00022692"/>
    </source>
</evidence>
<evidence type="ECO:0000256" key="15">
    <source>
        <dbReference type="RuleBase" id="RU361221"/>
    </source>
</evidence>
<feature type="transmembrane region" description="Helical" evidence="15">
    <location>
        <begin position="407"/>
        <end position="433"/>
    </location>
</feature>
<dbReference type="Proteomes" id="UP001162541">
    <property type="component" value="Chromosome 1"/>
</dbReference>
<feature type="domain" description="CBS" evidence="17">
    <location>
        <begin position="766"/>
        <end position="822"/>
    </location>
</feature>
<reference evidence="18" key="2">
    <citation type="journal article" date="2019" name="Curr. Biol.">
        <title>Chromatin organization in early land plants reveals an ancestral association between H3K27me3, transposons, and constitutive heterochromatin.</title>
        <authorList>
            <person name="Montgomery S.A."/>
            <person name="Tanizawa Y."/>
            <person name="Galik B."/>
            <person name="Wang N."/>
            <person name="Ito T."/>
            <person name="Mochizuki T."/>
            <person name="Akimcheva S."/>
            <person name="Bowman J."/>
            <person name="Cognat V."/>
            <person name="Drouard L."/>
            <person name="Ekker H."/>
            <person name="Houng S."/>
            <person name="Kohchi T."/>
            <person name="Lin S."/>
            <person name="Liu L.D."/>
            <person name="Nakamura Y."/>
            <person name="Valeeva L.R."/>
            <person name="Shakirov E.V."/>
            <person name="Shippen D.E."/>
            <person name="Wei W."/>
            <person name="Yagura M."/>
            <person name="Yamaoka S."/>
            <person name="Yamato K.T."/>
            <person name="Liu C."/>
            <person name="Berger F."/>
        </authorList>
    </citation>
    <scope>NUCLEOTIDE SEQUENCE [LARGE SCALE GENOMIC DNA]</scope>
    <source>
        <strain evidence="18">Tak-1</strain>
    </source>
</reference>
<dbReference type="AlphaFoldDB" id="A0A176VS11"/>
<feature type="region of interest" description="Disordered" evidence="16">
    <location>
        <begin position="695"/>
        <end position="727"/>
    </location>
</feature>
<comment type="subunit">
    <text evidence="3">Homodimer.</text>
</comment>
<dbReference type="GO" id="GO:0005794">
    <property type="term" value="C:Golgi apparatus"/>
    <property type="evidence" value="ECO:0007669"/>
    <property type="project" value="TreeGrafter"/>
</dbReference>
<feature type="compositionally biased region" description="Basic and acidic residues" evidence="16">
    <location>
        <begin position="84"/>
        <end position="93"/>
    </location>
</feature>
<evidence type="ECO:0000259" key="17">
    <source>
        <dbReference type="PROSITE" id="PS51371"/>
    </source>
</evidence>
<dbReference type="PANTHER" id="PTHR43427">
    <property type="entry name" value="CHLORIDE CHANNEL PROTEIN CLC-E"/>
    <property type="match status" value="1"/>
</dbReference>
<sequence length="936" mass="100786">MSTDRIERRPFLHSTSDNDSDAEREEGWAEHLGQNGKQSTTSSVAMIAESESELKRRVSEIEEYRRRSYIPEGEEISAASTNEEPVHKGKESTLVDSFVVHIDEHEQSKREAEPEGYTYKPKSVIPQYPLSDSDSDQETLRDAGRGRDAGSRRSFLKQQVPDEVPVESQREIEREKGSPVNRGRRSSRLGSATDVDLEAQLDVARERARASNRRISRVISPEPDVDSDFDVRDDDLDRAPQRPILQRRPSIAAQVGERVPPEWALLLLGCFLGLASGLSVVIFNNGVHLIHDLAWAGTPHEGAAWLRLQKLIDIWHRIMLIPVVGGVVVGLMHAIVALIDQVKASRPVRRQSIDWLAGTKPALKATQAMVTLGTGCSLGPEGPSVDIGKAWAHGLATVMKNNRERRIALVAAGAAAGISAGFNAPVSGCFFAIETVLRPQHAENSPPLTTAMIILASVISSTVSQVLFGETAAFTVPTYELRSAAELPLYLLLGGLCGVVSVIFTRMTDYFTHMFEFLRDRIGIPATVTPAIGGLVTGLIALRYPGVLYWGFTNVDEILHSGKTATAPGQGLLIQLICAKVLATSFSKGSGLVGGVYAPSLFIGAAVGSVYGTMAGKAINAAMPGHDTVAHPQAYALVGMAALLAAVCSVPLTSVLLLFELTKDYHILLPLMGGIGVAIWVAAVAKQSAEKQLTTTASSGGRSGLVSGTTSDGVQDEDGLSGQQVWRRKGSEGMEVELCSLEDYALGPDVISNDELMDTVKVSQAMSKSFVKVLPFETVKETISAMLKGGQTCALVVDENDLLEGIFTCSDLENEVMKAAEMTAMGDRTVLEVETTLIAAFCSGKGDNQGEETDLVTCFPDMSLRSALELMESCDINQLPVVARAGKRWQDQGRQLVGLIDRASIPRCIKEEASKRIAAALAKNDVDDDAPLLEGH</sequence>
<feature type="compositionally biased region" description="Basic and acidic residues" evidence="16">
    <location>
        <begin position="138"/>
        <end position="151"/>
    </location>
</feature>
<keyword evidence="5 15" id="KW-0812">Transmembrane</keyword>
<evidence type="ECO:0000256" key="6">
    <source>
        <dbReference type="ARBA" id="ARBA00022737"/>
    </source>
</evidence>
<feature type="compositionally biased region" description="Basic and acidic residues" evidence="16">
    <location>
        <begin position="168"/>
        <end position="177"/>
    </location>
</feature>
<dbReference type="Proteomes" id="UP000077202">
    <property type="component" value="Unassembled WGS sequence"/>
</dbReference>
<feature type="region of interest" description="Disordered" evidence="16">
    <location>
        <begin position="1"/>
        <end position="42"/>
    </location>
</feature>
<evidence type="ECO:0000313" key="21">
    <source>
        <dbReference type="Proteomes" id="UP001162541"/>
    </source>
</evidence>
<dbReference type="InterPro" id="IPR014743">
    <property type="entry name" value="Cl-channel_core"/>
</dbReference>
<evidence type="ECO:0000256" key="3">
    <source>
        <dbReference type="ARBA" id="ARBA00011738"/>
    </source>
</evidence>
<feature type="compositionally biased region" description="Polar residues" evidence="16">
    <location>
        <begin position="695"/>
        <end position="713"/>
    </location>
</feature>
<reference evidence="19 20" key="1">
    <citation type="submission" date="2016-03" db="EMBL/GenBank/DDBJ databases">
        <title>Mechanisms controlling the formation of the plant cell surface in tip-growing cells are functionally conserved among land plants.</title>
        <authorList>
            <person name="Honkanen S."/>
            <person name="Jones V.A."/>
            <person name="Morieri G."/>
            <person name="Champion C."/>
            <person name="Hetherington A.J."/>
            <person name="Kelly S."/>
            <person name="Saint-Marcoux D."/>
            <person name="Proust H."/>
            <person name="Prescott H."/>
            <person name="Dolan L."/>
        </authorList>
    </citation>
    <scope>NUCLEOTIDE SEQUENCE [LARGE SCALE GENOMIC DNA]</scope>
    <source>
        <strain evidence="20">cv. Tak-1 and cv. Tak-2</strain>
        <tissue evidence="19">Whole gametophyte</tissue>
    </source>
</reference>
<evidence type="ECO:0000256" key="4">
    <source>
        <dbReference type="ARBA" id="ARBA00022448"/>
    </source>
</evidence>
<dbReference type="GO" id="GO:0034707">
    <property type="term" value="C:chloride channel complex"/>
    <property type="evidence" value="ECO:0007669"/>
    <property type="project" value="UniProtKB-KW"/>
</dbReference>
<feature type="transmembrane region" description="Helical" evidence="15">
    <location>
        <begin position="592"/>
        <end position="614"/>
    </location>
</feature>
<dbReference type="PRINTS" id="PR00762">
    <property type="entry name" value="CLCHANNEL"/>
</dbReference>
<protein>
    <recommendedName>
        <fullName evidence="15">Chloride channel protein</fullName>
    </recommendedName>
</protein>
<evidence type="ECO:0000256" key="11">
    <source>
        <dbReference type="ARBA" id="ARBA00023173"/>
    </source>
</evidence>
<dbReference type="Gene3D" id="1.10.3080.10">
    <property type="entry name" value="Clc chloride channel"/>
    <property type="match status" value="1"/>
</dbReference>
<keyword evidence="10 15" id="KW-0472">Membrane</keyword>
<feature type="transmembrane region" description="Helical" evidence="15">
    <location>
        <begin position="487"/>
        <end position="504"/>
    </location>
</feature>
<evidence type="ECO:0000256" key="8">
    <source>
        <dbReference type="ARBA" id="ARBA00023065"/>
    </source>
</evidence>
<keyword evidence="20" id="KW-1185">Reference proteome</keyword>
<feature type="transmembrane region" description="Helical" evidence="15">
    <location>
        <begin position="453"/>
        <end position="475"/>
    </location>
</feature>
<dbReference type="GO" id="GO:0005254">
    <property type="term" value="F:chloride channel activity"/>
    <property type="evidence" value="ECO:0007669"/>
    <property type="project" value="UniProtKB-UniRule"/>
</dbReference>
<feature type="transmembrane region" description="Helical" evidence="15">
    <location>
        <begin position="634"/>
        <end position="659"/>
    </location>
</feature>
<dbReference type="Pfam" id="PF00571">
    <property type="entry name" value="CBS"/>
    <property type="match status" value="2"/>
</dbReference>
<keyword evidence="4 15" id="KW-0813">Transport</keyword>
<feature type="transmembrane region" description="Helical" evidence="15">
    <location>
        <begin position="524"/>
        <end position="542"/>
    </location>
</feature>
<evidence type="ECO:0000256" key="9">
    <source>
        <dbReference type="ARBA" id="ARBA00023122"/>
    </source>
</evidence>
<feature type="transmembrane region" description="Helical" evidence="15">
    <location>
        <begin position="666"/>
        <end position="685"/>
    </location>
</feature>
<evidence type="ECO:0000313" key="20">
    <source>
        <dbReference type="Proteomes" id="UP000077202"/>
    </source>
</evidence>
<dbReference type="Gene3D" id="3.10.580.10">
    <property type="entry name" value="CBS-domain"/>
    <property type="match status" value="1"/>
</dbReference>
<dbReference type="PROSITE" id="PS51371">
    <property type="entry name" value="CBS"/>
    <property type="match status" value="2"/>
</dbReference>
<dbReference type="InterPro" id="IPR001807">
    <property type="entry name" value="ClC"/>
</dbReference>
<gene>
    <name evidence="19" type="ORF">AXG93_2079s1120</name>
    <name evidence="18" type="ORF">Mp_1g14310</name>
</gene>
<comment type="caution">
    <text evidence="15">Lacks conserved residue(s) required for the propagation of feature annotation.</text>
</comment>
<feature type="transmembrane region" description="Helical" evidence="15">
    <location>
        <begin position="263"/>
        <end position="283"/>
    </location>
</feature>
<feature type="domain" description="CBS" evidence="17">
    <location>
        <begin position="851"/>
        <end position="915"/>
    </location>
</feature>
<evidence type="ECO:0000256" key="7">
    <source>
        <dbReference type="ARBA" id="ARBA00022989"/>
    </source>
</evidence>
<evidence type="ECO:0000313" key="19">
    <source>
        <dbReference type="EMBL" id="OAE23664.1"/>
    </source>
</evidence>
<dbReference type="InterPro" id="IPR000644">
    <property type="entry name" value="CBS_dom"/>
</dbReference>
<comment type="subcellular location">
    <subcellularLocation>
        <location evidence="1 15">Membrane</location>
        <topology evidence="1 15">Multi-pass membrane protein</topology>
    </subcellularLocation>
</comment>
<dbReference type="SMART" id="SM00116">
    <property type="entry name" value="CBS"/>
    <property type="match status" value="2"/>
</dbReference>
<dbReference type="GO" id="GO:0009507">
    <property type="term" value="C:chloroplast"/>
    <property type="evidence" value="ECO:0007669"/>
    <property type="project" value="TreeGrafter"/>
</dbReference>
<evidence type="ECO:0000256" key="16">
    <source>
        <dbReference type="SAM" id="MobiDB-lite"/>
    </source>
</evidence>
<dbReference type="EMBL" id="LVLJ01002808">
    <property type="protein sequence ID" value="OAE23664.1"/>
    <property type="molecule type" value="Genomic_DNA"/>
</dbReference>
<organism evidence="19 20">
    <name type="scientific">Marchantia polymorpha subsp. ruderalis</name>
    <dbReference type="NCBI Taxonomy" id="1480154"/>
    <lineage>
        <taxon>Eukaryota</taxon>
        <taxon>Viridiplantae</taxon>
        <taxon>Streptophyta</taxon>
        <taxon>Embryophyta</taxon>
        <taxon>Marchantiophyta</taxon>
        <taxon>Marchantiopsida</taxon>
        <taxon>Marchantiidae</taxon>
        <taxon>Marchantiales</taxon>
        <taxon>Marchantiaceae</taxon>
        <taxon>Marchantia</taxon>
    </lineage>
</organism>
<keyword evidence="6" id="KW-0677">Repeat</keyword>